<evidence type="ECO:0000256" key="3">
    <source>
        <dbReference type="ARBA" id="ARBA00023015"/>
    </source>
</evidence>
<keyword evidence="3" id="KW-0805">Transcription regulation</keyword>
<sequence length="777" mass="90580">MANLVHGPSLKKTPCNNCRQRKRRCSYGNPCERCSNLGVECVYTIMPSPKDLEYMQELEYIKQIELLESQISIMEKEMTTLKLAQDSSISPYNKETAIETDYPSPISLNTYDFSIKTYKYYTDRHDQLEHEHTRQITSPKSDIDNDNSPTVCHKNRKQSFIIAKCNQLEASVAKGEDQTKPWQLTVKNGHLVIDTFVNSYSDLMHSLNNMLLIQKNAGCPNPDPYFSPTTSNTITTILSIFMWRKYGKSRFKSITKYKPMFIQHDEGRHMVPFVSIDGLVKLVFQLIHVYVNCNHIIHFAIHVRSFVQLFMSDQQHILRSPAVMAICCLICQQPCKHTAQHIPVSATADYALYFFEQARELLSDRFDEASIEIFTTYTFMAVYKLKAKSYEDASKYLSLAEQMYHLLLPQYESTMKKRDAPPEAKLFARLYRSITHTRHMLDLNFEPKPNAYRKDHQKLIITLNRYDLLHIYPTNNDSERELRFIDVKNRIIKLHNNVQEAAKSSVGHDLPSLVGNFTHQVEMASRHWYQHEIPKEYRLSLPLFEDVNDLDFFTALELECPDPSPYALLTTGSVYYEYLIAAKSFFPKERSTVNLKTEELLLRFNMMEKDLPCDLSTYRLESELWMKLLLKIKHIKEYHLNEYMQGYEGSEQDYFRELISALNPSSMQFNTPSIRAAIISALNLVRLVQFAATRDYSCLLDVRWVMNAWEILLRSSRFDRELSMDKTITPDRIKANMLLCIGYLKGLTEFNQNTSAQSIIDMMEEQFQALFQGTNIY</sequence>
<evidence type="ECO:0000256" key="1">
    <source>
        <dbReference type="ARBA" id="ARBA00004123"/>
    </source>
</evidence>
<dbReference type="GO" id="GO:0000981">
    <property type="term" value="F:DNA-binding transcription factor activity, RNA polymerase II-specific"/>
    <property type="evidence" value="ECO:0007669"/>
    <property type="project" value="InterPro"/>
</dbReference>
<gene>
    <name evidence="7" type="ORF">BCV72DRAFT_72001</name>
</gene>
<dbReference type="InterPro" id="IPR036864">
    <property type="entry name" value="Zn2-C6_fun-type_DNA-bd_sf"/>
</dbReference>
<dbReference type="PROSITE" id="PS00463">
    <property type="entry name" value="ZN2_CY6_FUNGAL_1"/>
    <property type="match status" value="1"/>
</dbReference>
<dbReference type="InterPro" id="IPR050815">
    <property type="entry name" value="TF_fung"/>
</dbReference>
<dbReference type="CDD" id="cd12148">
    <property type="entry name" value="fungal_TF_MHR"/>
    <property type="match status" value="1"/>
</dbReference>
<keyword evidence="4" id="KW-0804">Transcription</keyword>
<keyword evidence="5" id="KW-0539">Nucleus</keyword>
<feature type="domain" description="Zn(2)-C6 fungal-type" evidence="6">
    <location>
        <begin position="14"/>
        <end position="43"/>
    </location>
</feature>
<comment type="subcellular location">
    <subcellularLocation>
        <location evidence="1">Nucleus</location>
    </subcellularLocation>
</comment>
<reference evidence="7" key="1">
    <citation type="journal article" date="2016" name="Proc. Natl. Acad. Sci. U.S.A.">
        <title>Lipid metabolic changes in an early divergent fungus govern the establishment of a mutualistic symbiosis with endobacteria.</title>
        <authorList>
            <person name="Lastovetsky O.A."/>
            <person name="Gaspar M.L."/>
            <person name="Mondo S.J."/>
            <person name="LaButti K.M."/>
            <person name="Sandor L."/>
            <person name="Grigoriev I.V."/>
            <person name="Henry S.A."/>
            <person name="Pawlowska T.E."/>
        </authorList>
    </citation>
    <scope>NUCLEOTIDE SEQUENCE [LARGE SCALE GENOMIC DNA]</scope>
    <source>
        <strain evidence="7">ATCC 52814</strain>
    </source>
</reference>
<evidence type="ECO:0000313" key="7">
    <source>
        <dbReference type="EMBL" id="ORE01537.1"/>
    </source>
</evidence>
<dbReference type="InterPro" id="IPR001138">
    <property type="entry name" value="Zn2Cys6_DnaBD"/>
</dbReference>
<dbReference type="PANTHER" id="PTHR47338">
    <property type="entry name" value="ZN(II)2CYS6 TRANSCRIPTION FACTOR (EUROFUNG)-RELATED"/>
    <property type="match status" value="1"/>
</dbReference>
<dbReference type="Pfam" id="PF00172">
    <property type="entry name" value="Zn_clus"/>
    <property type="match status" value="1"/>
</dbReference>
<dbReference type="Gene3D" id="4.10.240.10">
    <property type="entry name" value="Zn(2)-C6 fungal-type DNA-binding domain"/>
    <property type="match status" value="1"/>
</dbReference>
<dbReference type="PANTHER" id="PTHR47338:SF5">
    <property type="entry name" value="ZN(II)2CYS6 TRANSCRIPTION FACTOR (EUROFUNG)"/>
    <property type="match status" value="1"/>
</dbReference>
<dbReference type="PROSITE" id="PS50048">
    <property type="entry name" value="ZN2_CY6_FUNGAL_2"/>
    <property type="match status" value="1"/>
</dbReference>
<dbReference type="AlphaFoldDB" id="A0A1X0QP69"/>
<evidence type="ECO:0000256" key="4">
    <source>
        <dbReference type="ARBA" id="ARBA00023163"/>
    </source>
</evidence>
<evidence type="ECO:0000256" key="2">
    <source>
        <dbReference type="ARBA" id="ARBA00022723"/>
    </source>
</evidence>
<proteinExistence type="predicted"/>
<dbReference type="GO" id="GO:0008270">
    <property type="term" value="F:zinc ion binding"/>
    <property type="evidence" value="ECO:0007669"/>
    <property type="project" value="InterPro"/>
</dbReference>
<keyword evidence="2" id="KW-0479">Metal-binding</keyword>
<dbReference type="CDD" id="cd00067">
    <property type="entry name" value="GAL4"/>
    <property type="match status" value="1"/>
</dbReference>
<dbReference type="Proteomes" id="UP000242414">
    <property type="component" value="Unassembled WGS sequence"/>
</dbReference>
<dbReference type="GO" id="GO:0005634">
    <property type="term" value="C:nucleus"/>
    <property type="evidence" value="ECO:0007669"/>
    <property type="project" value="UniProtKB-SubCell"/>
</dbReference>
<organism evidence="7">
    <name type="scientific">Rhizopus microsporus var. microsporus</name>
    <dbReference type="NCBI Taxonomy" id="86635"/>
    <lineage>
        <taxon>Eukaryota</taxon>
        <taxon>Fungi</taxon>
        <taxon>Fungi incertae sedis</taxon>
        <taxon>Mucoromycota</taxon>
        <taxon>Mucoromycotina</taxon>
        <taxon>Mucoromycetes</taxon>
        <taxon>Mucorales</taxon>
        <taxon>Mucorineae</taxon>
        <taxon>Rhizopodaceae</taxon>
        <taxon>Rhizopus</taxon>
    </lineage>
</organism>
<protein>
    <recommendedName>
        <fullName evidence="6">Zn(2)-C6 fungal-type domain-containing protein</fullName>
    </recommendedName>
</protein>
<dbReference type="OrthoDB" id="4356994at2759"/>
<name>A0A1X0QP69_RHIZD</name>
<evidence type="ECO:0000259" key="6">
    <source>
        <dbReference type="PROSITE" id="PS50048"/>
    </source>
</evidence>
<dbReference type="VEuPathDB" id="FungiDB:BCV72DRAFT_72001"/>
<dbReference type="SMART" id="SM00066">
    <property type="entry name" value="GAL4"/>
    <property type="match status" value="1"/>
</dbReference>
<evidence type="ECO:0000256" key="5">
    <source>
        <dbReference type="ARBA" id="ARBA00023242"/>
    </source>
</evidence>
<dbReference type="EMBL" id="KV922123">
    <property type="protein sequence ID" value="ORE01537.1"/>
    <property type="molecule type" value="Genomic_DNA"/>
</dbReference>
<dbReference type="SUPFAM" id="SSF57701">
    <property type="entry name" value="Zn2/Cys6 DNA-binding domain"/>
    <property type="match status" value="1"/>
</dbReference>
<accession>A0A1X0QP69</accession>